<evidence type="ECO:0000313" key="2">
    <source>
        <dbReference type="EMBL" id="PWA77253.1"/>
    </source>
</evidence>
<name>A0A2U1NUP2_ARTAN</name>
<keyword evidence="1" id="KW-0472">Membrane</keyword>
<organism evidence="2 3">
    <name type="scientific">Artemisia annua</name>
    <name type="common">Sweet wormwood</name>
    <dbReference type="NCBI Taxonomy" id="35608"/>
    <lineage>
        <taxon>Eukaryota</taxon>
        <taxon>Viridiplantae</taxon>
        <taxon>Streptophyta</taxon>
        <taxon>Embryophyta</taxon>
        <taxon>Tracheophyta</taxon>
        <taxon>Spermatophyta</taxon>
        <taxon>Magnoliopsida</taxon>
        <taxon>eudicotyledons</taxon>
        <taxon>Gunneridae</taxon>
        <taxon>Pentapetalae</taxon>
        <taxon>asterids</taxon>
        <taxon>campanulids</taxon>
        <taxon>Asterales</taxon>
        <taxon>Asteraceae</taxon>
        <taxon>Asteroideae</taxon>
        <taxon>Anthemideae</taxon>
        <taxon>Artemisiinae</taxon>
        <taxon>Artemisia</taxon>
    </lineage>
</organism>
<evidence type="ECO:0000256" key="1">
    <source>
        <dbReference type="SAM" id="Phobius"/>
    </source>
</evidence>
<protein>
    <submittedName>
        <fullName evidence="2">Uncharacterized protein</fullName>
    </submittedName>
</protein>
<keyword evidence="1" id="KW-1133">Transmembrane helix</keyword>
<accession>A0A2U1NUP2</accession>
<feature type="transmembrane region" description="Helical" evidence="1">
    <location>
        <begin position="12"/>
        <end position="42"/>
    </location>
</feature>
<dbReference type="Proteomes" id="UP000245207">
    <property type="component" value="Unassembled WGS sequence"/>
</dbReference>
<sequence length="135" mass="15037">MRQICCSVVSAVVFRLLFVFFMLEFGVVGATLGAIAGVVIGWSQKTRFMPNAIIGAVSGTALSYKLTKATFDHLNSDDNDELSLAVNLLKIIYGHLEIMLGGDKHKSMGFDKIPFGKGYSLEWTESYWSWKHCDY</sequence>
<keyword evidence="3" id="KW-1185">Reference proteome</keyword>
<dbReference type="OrthoDB" id="1722000at2759"/>
<comment type="caution">
    <text evidence="2">The sequence shown here is derived from an EMBL/GenBank/DDBJ whole genome shotgun (WGS) entry which is preliminary data.</text>
</comment>
<dbReference type="AlphaFoldDB" id="A0A2U1NUP2"/>
<evidence type="ECO:0000313" key="3">
    <source>
        <dbReference type="Proteomes" id="UP000245207"/>
    </source>
</evidence>
<gene>
    <name evidence="2" type="ORF">CTI12_AA227150</name>
</gene>
<proteinExistence type="predicted"/>
<keyword evidence="1" id="KW-0812">Transmembrane</keyword>
<dbReference type="EMBL" id="PKPP01002153">
    <property type="protein sequence ID" value="PWA77253.1"/>
    <property type="molecule type" value="Genomic_DNA"/>
</dbReference>
<reference evidence="2 3" key="1">
    <citation type="journal article" date="2018" name="Mol. Plant">
        <title>The genome of Artemisia annua provides insight into the evolution of Asteraceae family and artemisinin biosynthesis.</title>
        <authorList>
            <person name="Shen Q."/>
            <person name="Zhang L."/>
            <person name="Liao Z."/>
            <person name="Wang S."/>
            <person name="Yan T."/>
            <person name="Shi P."/>
            <person name="Liu M."/>
            <person name="Fu X."/>
            <person name="Pan Q."/>
            <person name="Wang Y."/>
            <person name="Lv Z."/>
            <person name="Lu X."/>
            <person name="Zhang F."/>
            <person name="Jiang W."/>
            <person name="Ma Y."/>
            <person name="Chen M."/>
            <person name="Hao X."/>
            <person name="Li L."/>
            <person name="Tang Y."/>
            <person name="Lv G."/>
            <person name="Zhou Y."/>
            <person name="Sun X."/>
            <person name="Brodelius P.E."/>
            <person name="Rose J.K.C."/>
            <person name="Tang K."/>
        </authorList>
    </citation>
    <scope>NUCLEOTIDE SEQUENCE [LARGE SCALE GENOMIC DNA]</scope>
    <source>
        <strain evidence="3">cv. Huhao1</strain>
        <tissue evidence="2">Leaf</tissue>
    </source>
</reference>